<reference evidence="2" key="1">
    <citation type="submission" date="2016-10" db="EMBL/GenBank/DDBJ databases">
        <authorList>
            <person name="Varghese N."/>
            <person name="Submissions S."/>
        </authorList>
    </citation>
    <scope>NUCLEOTIDE SEQUENCE [LARGE SCALE GENOMIC DNA]</scope>
    <source>
        <strain evidence="2">DSM 217</strain>
    </source>
</reference>
<sequence>MDALKRLGPVSIRALAKHLKRNDNNVHRDVTALLDLRLLARDDAGLIPVPWDAVEIRLALDGVNAAA</sequence>
<dbReference type="EMBL" id="FNNZ01000003">
    <property type="protein sequence ID" value="SDW31579.1"/>
    <property type="molecule type" value="Genomic_DNA"/>
</dbReference>
<evidence type="ECO:0000313" key="2">
    <source>
        <dbReference type="Proteomes" id="UP000198816"/>
    </source>
</evidence>
<keyword evidence="2" id="KW-1185">Reference proteome</keyword>
<accession>A0A1H2SKJ1</accession>
<dbReference type="Proteomes" id="UP000198816">
    <property type="component" value="Unassembled WGS sequence"/>
</dbReference>
<proteinExistence type="predicted"/>
<name>A0A1H2SKJ1_THIRO</name>
<gene>
    <name evidence="1" type="ORF">SAMN05421783_1034</name>
</gene>
<dbReference type="Pfam" id="PF25212">
    <property type="entry name" value="HVO_A0114"/>
    <property type="match status" value="1"/>
</dbReference>
<evidence type="ECO:0000313" key="1">
    <source>
        <dbReference type="EMBL" id="SDW31579.1"/>
    </source>
</evidence>
<dbReference type="STRING" id="1058.SAMN05421783_1034"/>
<organism evidence="1 2">
    <name type="scientific">Thiocapsa roseopersicina</name>
    <dbReference type="NCBI Taxonomy" id="1058"/>
    <lineage>
        <taxon>Bacteria</taxon>
        <taxon>Pseudomonadati</taxon>
        <taxon>Pseudomonadota</taxon>
        <taxon>Gammaproteobacteria</taxon>
        <taxon>Chromatiales</taxon>
        <taxon>Chromatiaceae</taxon>
        <taxon>Thiocapsa</taxon>
    </lineage>
</organism>
<dbReference type="AlphaFoldDB" id="A0A1H2SKJ1"/>
<protein>
    <submittedName>
        <fullName evidence="1">Uncharacterized protein</fullName>
    </submittedName>
</protein>